<evidence type="ECO:0000313" key="3">
    <source>
        <dbReference type="EMBL" id="MDN3593120.1"/>
    </source>
</evidence>
<dbReference type="Pfam" id="PF07811">
    <property type="entry name" value="TadE"/>
    <property type="match status" value="1"/>
</dbReference>
<gene>
    <name evidence="3" type="ORF">QWZ12_21215</name>
</gene>
<protein>
    <submittedName>
        <fullName evidence="3">TadE/TadG family type IV pilus assembly protein</fullName>
    </submittedName>
</protein>
<feature type="transmembrane region" description="Helical" evidence="1">
    <location>
        <begin position="21"/>
        <end position="40"/>
    </location>
</feature>
<evidence type="ECO:0000259" key="2">
    <source>
        <dbReference type="Pfam" id="PF07811"/>
    </source>
</evidence>
<comment type="caution">
    <text evidence="3">The sequence shown here is derived from an EMBL/GenBank/DDBJ whole genome shotgun (WGS) entry which is preliminary data.</text>
</comment>
<reference evidence="4" key="1">
    <citation type="journal article" date="2019" name="Int. J. Syst. Evol. Microbiol.">
        <title>The Global Catalogue of Microorganisms (GCM) 10K type strain sequencing project: providing services to taxonomists for standard genome sequencing and annotation.</title>
        <authorList>
            <consortium name="The Broad Institute Genomics Platform"/>
            <consortium name="The Broad Institute Genome Sequencing Center for Infectious Disease"/>
            <person name="Wu L."/>
            <person name="Ma J."/>
        </authorList>
    </citation>
    <scope>NUCLEOTIDE SEQUENCE [LARGE SCALE GENOMIC DNA]</scope>
    <source>
        <strain evidence="4">CECT 7069</strain>
    </source>
</reference>
<dbReference type="InterPro" id="IPR012495">
    <property type="entry name" value="TadE-like_dom"/>
</dbReference>
<keyword evidence="1" id="KW-1133">Transmembrane helix</keyword>
<evidence type="ECO:0000313" key="4">
    <source>
        <dbReference type="Proteomes" id="UP001224644"/>
    </source>
</evidence>
<accession>A0ABT8BNJ9</accession>
<organism evidence="3 4">
    <name type="scientific">Methylobacterium adhaesivum</name>
    <dbReference type="NCBI Taxonomy" id="333297"/>
    <lineage>
        <taxon>Bacteria</taxon>
        <taxon>Pseudomonadati</taxon>
        <taxon>Pseudomonadota</taxon>
        <taxon>Alphaproteobacteria</taxon>
        <taxon>Hyphomicrobiales</taxon>
        <taxon>Methylobacteriaceae</taxon>
        <taxon>Methylobacterium</taxon>
    </lineage>
</organism>
<dbReference type="EMBL" id="JAUFPX010000036">
    <property type="protein sequence ID" value="MDN3593120.1"/>
    <property type="molecule type" value="Genomic_DNA"/>
</dbReference>
<dbReference type="Proteomes" id="UP001224644">
    <property type="component" value="Unassembled WGS sequence"/>
</dbReference>
<dbReference type="RefSeq" id="WP_238228140.1">
    <property type="nucleotide sequence ID" value="NZ_BPQD01000040.1"/>
</dbReference>
<feature type="domain" description="TadE-like" evidence="2">
    <location>
        <begin position="20"/>
        <end position="54"/>
    </location>
</feature>
<proteinExistence type="predicted"/>
<sequence>MSVILKRHKTKSRFGGDEGGIAATEFALLMPVLLLLYLGGFELTRIISANEKLTLFTRALGDLSGRSDNASPSVDTMTTIASAATAIMRPFDTTGLQIVVSSMGVNSSNSTFVGGVCSSWAQNAAARPARQINGNDGLPVTPEVYRTDGARYMLAEVAMPYNPVVGASIFRQVFGSNGLRFTRQIPWAQRTNTEIILPGGSSCPKFK</sequence>
<keyword evidence="4" id="KW-1185">Reference proteome</keyword>
<evidence type="ECO:0000256" key="1">
    <source>
        <dbReference type="SAM" id="Phobius"/>
    </source>
</evidence>
<keyword evidence="1" id="KW-0812">Transmembrane</keyword>
<name>A0ABT8BNJ9_9HYPH</name>
<keyword evidence="1" id="KW-0472">Membrane</keyword>